<reference evidence="2 3" key="1">
    <citation type="submission" date="2017-08" db="EMBL/GenBank/DDBJ databases">
        <title>Infants hospitalized years apart are colonized by the same room-sourced microbial strains.</title>
        <authorList>
            <person name="Brooks B."/>
            <person name="Olm M.R."/>
            <person name="Firek B.A."/>
            <person name="Baker R."/>
            <person name="Thomas B.C."/>
            <person name="Morowitz M.J."/>
            <person name="Banfield J.F."/>
        </authorList>
    </citation>
    <scope>NUCLEOTIDE SEQUENCE [LARGE SCALE GENOMIC DNA]</scope>
    <source>
        <strain evidence="2">S2_006_000_R1_57</strain>
    </source>
</reference>
<keyword evidence="1" id="KW-0812">Transmembrane</keyword>
<dbReference type="RefSeq" id="WP_290595553.1">
    <property type="nucleotide sequence ID" value="NZ_CAKZIO010000003.1"/>
</dbReference>
<comment type="caution">
    <text evidence="2">The sequence shown here is derived from an EMBL/GenBank/DDBJ whole genome shotgun (WGS) entry which is preliminary data.</text>
</comment>
<feature type="transmembrane region" description="Helical" evidence="1">
    <location>
        <begin position="6"/>
        <end position="25"/>
    </location>
</feature>
<proteinExistence type="predicted"/>
<accession>A0A2W5KAY0</accession>
<sequence>MSVVGIIVMLVALILGIVAAVLILRDHPLNQGRSADIAAGAFIAVIVFGMILLTASYIALLSGK</sequence>
<feature type="transmembrane region" description="Helical" evidence="1">
    <location>
        <begin position="37"/>
        <end position="60"/>
    </location>
</feature>
<evidence type="ECO:0000313" key="3">
    <source>
        <dbReference type="Proteomes" id="UP000248606"/>
    </source>
</evidence>
<evidence type="ECO:0000256" key="1">
    <source>
        <dbReference type="SAM" id="Phobius"/>
    </source>
</evidence>
<keyword evidence="1" id="KW-1133">Transmembrane helix</keyword>
<keyword evidence="1" id="KW-0472">Membrane</keyword>
<organism evidence="2 3">
    <name type="scientific">Lawsonella clevelandensis</name>
    <dbReference type="NCBI Taxonomy" id="1528099"/>
    <lineage>
        <taxon>Bacteria</taxon>
        <taxon>Bacillati</taxon>
        <taxon>Actinomycetota</taxon>
        <taxon>Actinomycetes</taxon>
        <taxon>Mycobacteriales</taxon>
        <taxon>Lawsonellaceae</taxon>
        <taxon>Lawsonella</taxon>
    </lineage>
</organism>
<protein>
    <submittedName>
        <fullName evidence="2">Uncharacterized protein</fullName>
    </submittedName>
</protein>
<dbReference type="AlphaFoldDB" id="A0A2W5KAY0"/>
<gene>
    <name evidence="2" type="ORF">DI579_00375</name>
</gene>
<name>A0A2W5KAY0_9ACTN</name>
<dbReference type="EMBL" id="QFOZ01000001">
    <property type="protein sequence ID" value="PZP89672.1"/>
    <property type="molecule type" value="Genomic_DNA"/>
</dbReference>
<evidence type="ECO:0000313" key="2">
    <source>
        <dbReference type="EMBL" id="PZP89672.1"/>
    </source>
</evidence>
<dbReference type="Proteomes" id="UP000248606">
    <property type="component" value="Unassembled WGS sequence"/>
</dbReference>